<gene>
    <name evidence="1" type="ORF">ACI1P1_23030</name>
</gene>
<keyword evidence="2" id="KW-1185">Reference proteome</keyword>
<evidence type="ECO:0000313" key="1">
    <source>
        <dbReference type="EMBL" id="MFM9331173.1"/>
    </source>
</evidence>
<dbReference type="EMBL" id="JBJURJ010000017">
    <property type="protein sequence ID" value="MFM9331173.1"/>
    <property type="molecule type" value="Genomic_DNA"/>
</dbReference>
<evidence type="ECO:0000313" key="2">
    <source>
        <dbReference type="Proteomes" id="UP001631969"/>
    </source>
</evidence>
<keyword evidence="1" id="KW-0969">Cilium</keyword>
<keyword evidence="1" id="KW-0282">Flagellum</keyword>
<protein>
    <submittedName>
        <fullName evidence="1">Flagellar motor protein MotB</fullName>
    </submittedName>
</protein>
<keyword evidence="1" id="KW-0966">Cell projection</keyword>
<proteinExistence type="predicted"/>
<dbReference type="Proteomes" id="UP001631969">
    <property type="component" value="Unassembled WGS sequence"/>
</dbReference>
<accession>A0ACC7P2F0</accession>
<sequence>MAKKQRHEEHEEHADESWLIPYADLMTLLLALFIVLFATSQTDQKKLDQLAKSMSGAFNGGKGFLEFFGVVQPSRNADAESKNTTNEDTSGPFKNPDRSTEESAAGSDSSSQDAQKQAEEAAKAEEALKEQKSLNEMKQQLDSYISQNSLSTQLDTTLGSHYVMITIRDQALFASGSADVKPEAKQLADAISNILTNYPDYQVTVSGHTDNVPITTKTYSSNWDLSTARSLSFMKELFRNTKVNQQRFSSTGFGEFKPIASNDTPEGRSQNRRVEVSIISPAVLSGSELPLR</sequence>
<comment type="caution">
    <text evidence="1">The sequence shown here is derived from an EMBL/GenBank/DDBJ whole genome shotgun (WGS) entry which is preliminary data.</text>
</comment>
<organism evidence="1 2">
    <name type="scientific">Paenibacillus mesotrionivorans</name>
    <dbReference type="NCBI Taxonomy" id="3160968"/>
    <lineage>
        <taxon>Bacteria</taxon>
        <taxon>Bacillati</taxon>
        <taxon>Bacillota</taxon>
        <taxon>Bacilli</taxon>
        <taxon>Bacillales</taxon>
        <taxon>Paenibacillaceae</taxon>
        <taxon>Paenibacillus</taxon>
    </lineage>
</organism>
<reference evidence="1" key="1">
    <citation type="submission" date="2024-12" db="EMBL/GenBank/DDBJ databases">
        <authorList>
            <person name="Wu N."/>
        </authorList>
    </citation>
    <scope>NUCLEOTIDE SEQUENCE</scope>
    <source>
        <strain evidence="1">P15</strain>
    </source>
</reference>
<name>A0ACC7P2F0_9BACL</name>